<dbReference type="InterPro" id="IPR044651">
    <property type="entry name" value="OTSB-like"/>
</dbReference>
<dbReference type="Pfam" id="PF02358">
    <property type="entry name" value="Trehalose_PPase"/>
    <property type="match status" value="1"/>
</dbReference>
<dbReference type="NCBIfam" id="TIGR01484">
    <property type="entry name" value="HAD-SF-IIB"/>
    <property type="match status" value="1"/>
</dbReference>
<proteinExistence type="inferred from homology"/>
<evidence type="ECO:0000256" key="1">
    <source>
        <dbReference type="ARBA" id="ARBA00005199"/>
    </source>
</evidence>
<evidence type="ECO:0000313" key="5">
    <source>
        <dbReference type="EMBL" id="WGW05811.1"/>
    </source>
</evidence>
<evidence type="ECO:0000256" key="4">
    <source>
        <dbReference type="RuleBase" id="RU361117"/>
    </source>
</evidence>
<comment type="similarity">
    <text evidence="2 4">Belongs to the trehalose phosphatase family.</text>
</comment>
<comment type="function">
    <text evidence="4">Removes the phosphate from trehalose 6-phosphate to produce free trehalose.</text>
</comment>
<dbReference type="Gene3D" id="3.30.70.1020">
    <property type="entry name" value="Trehalose-6-phosphate phosphatase related protein, domain 2"/>
    <property type="match status" value="1"/>
</dbReference>
<dbReference type="PANTHER" id="PTHR43768">
    <property type="entry name" value="TREHALOSE 6-PHOSPHATE PHOSPHATASE"/>
    <property type="match status" value="1"/>
</dbReference>
<keyword evidence="6" id="KW-1185">Reference proteome</keyword>
<sequence>MISEKALVTSLPPVGGAAVLLDFDGTLVDLAPTPEAITVPADLPDLLRALGDATQGALALVSGRSIAALERFVPGFDGVILGGHGAERRDGQGLWRHPLAGSDTLARLIAGARRLADTHPALNCEEKPTGVVLHYRRAPEQETRIRHEMTALAAPFDGLDVHFAKMAVELRPDDIGKDRATRDLLNKAPFAGRSAVFCGDDATDEPAMRLCVETGGTACKVGEGPSAAPLRVADPQTLRAALWAWTQNR</sequence>
<dbReference type="Proteomes" id="UP001241605">
    <property type="component" value="Chromosome"/>
</dbReference>
<keyword evidence="4" id="KW-0479">Metal-binding</keyword>
<comment type="pathway">
    <text evidence="1 4">Glycan biosynthesis; trehalose biosynthesis.</text>
</comment>
<evidence type="ECO:0000256" key="2">
    <source>
        <dbReference type="ARBA" id="ARBA00008770"/>
    </source>
</evidence>
<reference evidence="5 6" key="1">
    <citation type="submission" date="2023-05" db="EMBL/GenBank/DDBJ databases">
        <title>YMD87, complete Genome.</title>
        <authorList>
            <person name="Zhang J."/>
            <person name="Xu X."/>
        </authorList>
    </citation>
    <scope>NUCLEOTIDE SEQUENCE [LARGE SCALE GENOMIC DNA]</scope>
    <source>
        <strain evidence="5 6">YMD87</strain>
    </source>
</reference>
<name>A0ABY8QP31_9RHOB</name>
<dbReference type="GO" id="GO:0004805">
    <property type="term" value="F:trehalose-phosphatase activity"/>
    <property type="evidence" value="ECO:0007669"/>
    <property type="project" value="UniProtKB-EC"/>
</dbReference>
<dbReference type="RefSeq" id="WP_282302434.1">
    <property type="nucleotide sequence ID" value="NZ_CP124616.1"/>
</dbReference>
<dbReference type="InterPro" id="IPR003337">
    <property type="entry name" value="Trehalose_PPase"/>
</dbReference>
<comment type="cofactor">
    <cofactor evidence="4">
        <name>Mg(2+)</name>
        <dbReference type="ChEBI" id="CHEBI:18420"/>
    </cofactor>
</comment>
<accession>A0ABY8QP31</accession>
<dbReference type="EC" id="3.1.3.12" evidence="4"/>
<evidence type="ECO:0000256" key="3">
    <source>
        <dbReference type="ARBA" id="ARBA00022801"/>
    </source>
</evidence>
<gene>
    <name evidence="5" type="primary">otsB</name>
    <name evidence="5" type="ORF">QF118_08225</name>
</gene>
<organism evidence="5 6">
    <name type="scientific">Tropicibacter oceani</name>
    <dbReference type="NCBI Taxonomy" id="3058420"/>
    <lineage>
        <taxon>Bacteria</taxon>
        <taxon>Pseudomonadati</taxon>
        <taxon>Pseudomonadota</taxon>
        <taxon>Alphaproteobacteria</taxon>
        <taxon>Rhodobacterales</taxon>
        <taxon>Roseobacteraceae</taxon>
        <taxon>Tropicibacter</taxon>
    </lineage>
</organism>
<dbReference type="EMBL" id="CP124616">
    <property type="protein sequence ID" value="WGW05811.1"/>
    <property type="molecule type" value="Genomic_DNA"/>
</dbReference>
<dbReference type="Gene3D" id="3.40.50.1000">
    <property type="entry name" value="HAD superfamily/HAD-like"/>
    <property type="match status" value="1"/>
</dbReference>
<dbReference type="InterPro" id="IPR006379">
    <property type="entry name" value="HAD-SF_hydro_IIB"/>
</dbReference>
<comment type="catalytic activity">
    <reaction evidence="4">
        <text>alpha,alpha-trehalose 6-phosphate + H2O = alpha,alpha-trehalose + phosphate</text>
        <dbReference type="Rhea" id="RHEA:23420"/>
        <dbReference type="ChEBI" id="CHEBI:15377"/>
        <dbReference type="ChEBI" id="CHEBI:16551"/>
        <dbReference type="ChEBI" id="CHEBI:43474"/>
        <dbReference type="ChEBI" id="CHEBI:58429"/>
        <dbReference type="EC" id="3.1.3.12"/>
    </reaction>
</comment>
<keyword evidence="4" id="KW-0460">Magnesium</keyword>
<evidence type="ECO:0000313" key="6">
    <source>
        <dbReference type="Proteomes" id="UP001241605"/>
    </source>
</evidence>
<protein>
    <recommendedName>
        <fullName evidence="4">Trehalose 6-phosphate phosphatase</fullName>
        <ecNumber evidence="4">3.1.3.12</ecNumber>
    </recommendedName>
</protein>
<dbReference type="InterPro" id="IPR023214">
    <property type="entry name" value="HAD_sf"/>
</dbReference>
<dbReference type="InterPro" id="IPR036412">
    <property type="entry name" value="HAD-like_sf"/>
</dbReference>
<dbReference type="SUPFAM" id="SSF56784">
    <property type="entry name" value="HAD-like"/>
    <property type="match status" value="1"/>
</dbReference>
<keyword evidence="3 4" id="KW-0378">Hydrolase</keyword>
<dbReference type="PANTHER" id="PTHR43768:SF3">
    <property type="entry name" value="TREHALOSE 6-PHOSPHATE PHOSPHATASE"/>
    <property type="match status" value="1"/>
</dbReference>
<dbReference type="NCBIfam" id="TIGR00685">
    <property type="entry name" value="T6PP"/>
    <property type="match status" value="1"/>
</dbReference>